<feature type="transmembrane region" description="Helical" evidence="1">
    <location>
        <begin position="41"/>
        <end position="59"/>
    </location>
</feature>
<feature type="transmembrane region" description="Helical" evidence="1">
    <location>
        <begin position="12"/>
        <end position="35"/>
    </location>
</feature>
<evidence type="ECO:0000256" key="1">
    <source>
        <dbReference type="SAM" id="Phobius"/>
    </source>
</evidence>
<dbReference type="eggNOG" id="COG0697">
    <property type="taxonomic scope" value="Bacteria"/>
</dbReference>
<keyword evidence="1" id="KW-0472">Membrane</keyword>
<keyword evidence="4" id="KW-1185">Reference proteome</keyword>
<evidence type="ECO:0000313" key="4">
    <source>
        <dbReference type="Proteomes" id="UP000019443"/>
    </source>
</evidence>
<protein>
    <recommendedName>
        <fullName evidence="2">EamA domain-containing protein</fullName>
    </recommendedName>
</protein>
<sequence>MLRQRRYPALRLAPVNALGSGFCVLLCLPLMSHAMPSLQEILVLAVFGSTTSGIAYLLFMTGGRYIPSSEAGLIGLLDVVLGPLWVWLAFSETPDISTIIGGVIILISVFWYLWSGMRGDQPRRTLKNV</sequence>
<feature type="transmembrane region" description="Helical" evidence="1">
    <location>
        <begin position="96"/>
        <end position="114"/>
    </location>
</feature>
<gene>
    <name evidence="3" type="ORF">LPU83_0428</name>
</gene>
<dbReference type="SUPFAM" id="SSF103481">
    <property type="entry name" value="Multidrug resistance efflux transporter EmrE"/>
    <property type="match status" value="1"/>
</dbReference>
<organism evidence="3 4">
    <name type="scientific">Rhizobium favelukesii</name>
    <dbReference type="NCBI Taxonomy" id="348824"/>
    <lineage>
        <taxon>Bacteria</taxon>
        <taxon>Pseudomonadati</taxon>
        <taxon>Pseudomonadota</taxon>
        <taxon>Alphaproteobacteria</taxon>
        <taxon>Hyphomicrobiales</taxon>
        <taxon>Rhizobiaceae</taxon>
        <taxon>Rhizobium/Agrobacterium group</taxon>
        <taxon>Rhizobium</taxon>
    </lineage>
</organism>
<dbReference type="InterPro" id="IPR000620">
    <property type="entry name" value="EamA_dom"/>
</dbReference>
<dbReference type="GO" id="GO:0016020">
    <property type="term" value="C:membrane"/>
    <property type="evidence" value="ECO:0007669"/>
    <property type="project" value="InterPro"/>
</dbReference>
<dbReference type="EMBL" id="HG916852">
    <property type="protein sequence ID" value="CDM56111.1"/>
    <property type="molecule type" value="Genomic_DNA"/>
</dbReference>
<feature type="transmembrane region" description="Helical" evidence="1">
    <location>
        <begin position="71"/>
        <end position="90"/>
    </location>
</feature>
<evidence type="ECO:0000313" key="3">
    <source>
        <dbReference type="EMBL" id="CDM56111.1"/>
    </source>
</evidence>
<feature type="domain" description="EamA" evidence="2">
    <location>
        <begin position="15"/>
        <end position="112"/>
    </location>
</feature>
<dbReference type="HOGENOM" id="CLU_1947106_0_0_5"/>
<proteinExistence type="predicted"/>
<name>W6RP68_9HYPH</name>
<dbReference type="InterPro" id="IPR037185">
    <property type="entry name" value="EmrE-like"/>
</dbReference>
<dbReference type="AlphaFoldDB" id="W6RP68"/>
<dbReference type="KEGG" id="rhl:LPU83_0428"/>
<evidence type="ECO:0000259" key="2">
    <source>
        <dbReference type="Pfam" id="PF00892"/>
    </source>
</evidence>
<keyword evidence="1" id="KW-0812">Transmembrane</keyword>
<keyword evidence="1" id="KW-1133">Transmembrane helix</keyword>
<accession>W6RP68</accession>
<reference evidence="3" key="1">
    <citation type="submission" date="2013-11" db="EMBL/GenBank/DDBJ databases">
        <title>Draft genome sequence of the broad-host-range Rhizobium sp. LPU83 strain, a member of the low-genetic diversity Oregon-like Rhizobium sp. group.</title>
        <authorList>
            <person name="Wibberg D."/>
            <person name="Puehler A."/>
            <person name="Schlueter A."/>
        </authorList>
    </citation>
    <scope>NUCLEOTIDE SEQUENCE [LARGE SCALE GENOMIC DNA]</scope>
    <source>
        <strain evidence="3">LPU83</strain>
    </source>
</reference>
<dbReference type="Pfam" id="PF00892">
    <property type="entry name" value="EamA"/>
    <property type="match status" value="1"/>
</dbReference>
<dbReference type="Proteomes" id="UP000019443">
    <property type="component" value="Chromosome"/>
</dbReference>